<evidence type="ECO:0000259" key="2">
    <source>
        <dbReference type="Pfam" id="PF01834"/>
    </source>
</evidence>
<dbReference type="GO" id="GO:0003684">
    <property type="term" value="F:damaged DNA binding"/>
    <property type="evidence" value="ECO:0007669"/>
    <property type="project" value="InterPro"/>
</dbReference>
<dbReference type="EMBL" id="JAERUA010000002">
    <property type="protein sequence ID" value="KAI1903447.1"/>
    <property type="molecule type" value="Genomic_DNA"/>
</dbReference>
<dbReference type="InterPro" id="IPR002706">
    <property type="entry name" value="Xrcc1_N"/>
</dbReference>
<reference evidence="3" key="1">
    <citation type="submission" date="2021-01" db="EMBL/GenBank/DDBJ databases">
        <authorList>
            <person name="Zahm M."/>
            <person name="Roques C."/>
            <person name="Cabau C."/>
            <person name="Klopp C."/>
            <person name="Donnadieu C."/>
            <person name="Jouanno E."/>
            <person name="Lampietro C."/>
            <person name="Louis A."/>
            <person name="Herpin A."/>
            <person name="Echchiki A."/>
            <person name="Berthelot C."/>
            <person name="Parey E."/>
            <person name="Roest-Crollius H."/>
            <person name="Braasch I."/>
            <person name="Postlethwait J."/>
            <person name="Bobe J."/>
            <person name="Montfort J."/>
            <person name="Bouchez O."/>
            <person name="Begum T."/>
            <person name="Mejri S."/>
            <person name="Adams A."/>
            <person name="Chen W.-J."/>
            <person name="Guiguen Y."/>
        </authorList>
    </citation>
    <scope>NUCLEOTIDE SEQUENCE</scope>
    <source>
        <tissue evidence="3">Blood</tissue>
    </source>
</reference>
<organism evidence="3 4">
    <name type="scientific">Albula goreensis</name>
    <dbReference type="NCBI Taxonomy" id="1534307"/>
    <lineage>
        <taxon>Eukaryota</taxon>
        <taxon>Metazoa</taxon>
        <taxon>Chordata</taxon>
        <taxon>Craniata</taxon>
        <taxon>Vertebrata</taxon>
        <taxon>Euteleostomi</taxon>
        <taxon>Actinopterygii</taxon>
        <taxon>Neopterygii</taxon>
        <taxon>Teleostei</taxon>
        <taxon>Albuliformes</taxon>
        <taxon>Albulidae</taxon>
        <taxon>Albula</taxon>
    </lineage>
</organism>
<feature type="region of interest" description="Disordered" evidence="1">
    <location>
        <begin position="321"/>
        <end position="343"/>
    </location>
</feature>
<feature type="region of interest" description="Disordered" evidence="1">
    <location>
        <begin position="234"/>
        <end position="285"/>
    </location>
</feature>
<dbReference type="AlphaFoldDB" id="A0A8T3E714"/>
<dbReference type="PANTHER" id="PTHR11370:SF4">
    <property type="entry name" value="DNA-REPAIR PROTEIN XRCC1 N-TERMINAL DOMAIN-CONTAINING PROTEIN"/>
    <property type="match status" value="1"/>
</dbReference>
<feature type="compositionally biased region" description="Low complexity" evidence="1">
    <location>
        <begin position="321"/>
        <end position="337"/>
    </location>
</feature>
<accession>A0A8T3E714</accession>
<dbReference type="GO" id="GO:0005634">
    <property type="term" value="C:nucleus"/>
    <property type="evidence" value="ECO:0007669"/>
    <property type="project" value="InterPro"/>
</dbReference>
<proteinExistence type="predicted"/>
<dbReference type="InterPro" id="IPR008979">
    <property type="entry name" value="Galactose-bd-like_sf"/>
</dbReference>
<feature type="compositionally biased region" description="Basic and acidic residues" evidence="1">
    <location>
        <begin position="266"/>
        <end position="278"/>
    </location>
</feature>
<evidence type="ECO:0000256" key="1">
    <source>
        <dbReference type="SAM" id="MobiDB-lite"/>
    </source>
</evidence>
<keyword evidence="4" id="KW-1185">Reference proteome</keyword>
<sequence>MAPVKIKHVVSFTSQDRRNCVENLCEDGQCAIPWLCSPQDRSGVLKAELQMERATVIGYIDVGNCGSAFIQIDVGRSSWPLEQPYVTLLPTATLMSPADSKQDKGRTGVRMFKRGDFLSTGADEPWDRIRVTCRQPFNRRAQFGLSFLRIRSPEEEDGGRAVDLVKGSEDQQTAEQQTSRVREWLSSPAIQRTFFGQGMGKGSPEMALKGGASEGGGRGRVTFSRTARMVIAAAQSGRSLPSSPSSTSSSSSSSSSPRLQKLAKAGRPDRVLNRHTGDEDGMGVSTENLHKKVSRVVKRKMDSKIRPQPYSATCWKKAKPVASEKSVSSSPTSSPAAHGSLDVPETSCPLCGGNFSSEYLPLHASSCQGEDSDLVEMCSTPPFCPDQNPTPDPSPGSEQDLVPCPICSFKFPVSQIHQHASSCGEPLEPEWTWVD</sequence>
<dbReference type="Gene3D" id="2.60.120.260">
    <property type="entry name" value="Galactose-binding domain-like"/>
    <property type="match status" value="1"/>
</dbReference>
<dbReference type="Proteomes" id="UP000829720">
    <property type="component" value="Unassembled WGS sequence"/>
</dbReference>
<dbReference type="OrthoDB" id="25840at2759"/>
<protein>
    <recommendedName>
        <fullName evidence="2">DNA-repair protein Xrcc1 N-terminal domain-containing protein</fullName>
    </recommendedName>
</protein>
<feature type="domain" description="DNA-repair protein Xrcc1 N-terminal" evidence="2">
    <location>
        <begin position="1"/>
        <end position="150"/>
    </location>
</feature>
<feature type="region of interest" description="Disordered" evidence="1">
    <location>
        <begin position="196"/>
        <end position="220"/>
    </location>
</feature>
<dbReference type="GO" id="GO:0006284">
    <property type="term" value="P:base-excision repair"/>
    <property type="evidence" value="ECO:0007669"/>
    <property type="project" value="TreeGrafter"/>
</dbReference>
<dbReference type="Pfam" id="PF01834">
    <property type="entry name" value="XRCC1_N"/>
    <property type="match status" value="1"/>
</dbReference>
<evidence type="ECO:0000313" key="3">
    <source>
        <dbReference type="EMBL" id="KAI1903447.1"/>
    </source>
</evidence>
<name>A0A8T3E714_9TELE</name>
<evidence type="ECO:0000313" key="4">
    <source>
        <dbReference type="Proteomes" id="UP000829720"/>
    </source>
</evidence>
<gene>
    <name evidence="3" type="ORF">AGOR_G00027290</name>
</gene>
<dbReference type="GO" id="GO:0000012">
    <property type="term" value="P:single strand break repair"/>
    <property type="evidence" value="ECO:0007669"/>
    <property type="project" value="InterPro"/>
</dbReference>
<comment type="caution">
    <text evidence="3">The sequence shown here is derived from an EMBL/GenBank/DDBJ whole genome shotgun (WGS) entry which is preliminary data.</text>
</comment>
<feature type="compositionally biased region" description="Low complexity" evidence="1">
    <location>
        <begin position="239"/>
        <end position="257"/>
    </location>
</feature>
<dbReference type="FunFam" id="2.60.120.260:FF:000025">
    <property type="entry name" value="DNA repair protein XRCC1 isoform X1"/>
    <property type="match status" value="1"/>
</dbReference>
<dbReference type="SUPFAM" id="SSF49785">
    <property type="entry name" value="Galactose-binding domain-like"/>
    <property type="match status" value="1"/>
</dbReference>
<dbReference type="PANTHER" id="PTHR11370">
    <property type="entry name" value="DNA-REPAIR PROTEIN XRCC1"/>
    <property type="match status" value="1"/>
</dbReference>